<dbReference type="EMBL" id="BMKS01000003">
    <property type="protein sequence ID" value="GGG26635.1"/>
    <property type="molecule type" value="Genomic_DNA"/>
</dbReference>
<proteinExistence type="inferred from homology"/>
<evidence type="ECO:0000313" key="12">
    <source>
        <dbReference type="EMBL" id="GGG26635.1"/>
    </source>
</evidence>
<keyword evidence="3" id="KW-0645">Protease</keyword>
<dbReference type="PANTHER" id="PTHR37425">
    <property type="match status" value="1"/>
</dbReference>
<reference evidence="12 13" key="1">
    <citation type="journal article" date="2014" name="Int. J. Syst. Evol. Microbiol.">
        <title>Complete genome sequence of Corynebacterium casei LMG S-19264T (=DSM 44701T), isolated from a smear-ripened cheese.</title>
        <authorList>
            <consortium name="US DOE Joint Genome Institute (JGI-PGF)"/>
            <person name="Walter F."/>
            <person name="Albersmeier A."/>
            <person name="Kalinowski J."/>
            <person name="Ruckert C."/>
        </authorList>
    </citation>
    <scope>NUCLEOTIDE SEQUENCE [LARGE SCALE GENOMIC DNA]</scope>
    <source>
        <strain evidence="12 13">CGMCC 1.16330</strain>
    </source>
</reference>
<comment type="pathway">
    <text evidence="2">Cell wall biogenesis; cell wall polysaccharide biosynthesis.</text>
</comment>
<dbReference type="Pfam" id="PF05951">
    <property type="entry name" value="Peptidase_M15_2"/>
    <property type="match status" value="1"/>
</dbReference>
<evidence type="ECO:0000256" key="7">
    <source>
        <dbReference type="ARBA" id="ARBA00022833"/>
    </source>
</evidence>
<dbReference type="InterPro" id="IPR006311">
    <property type="entry name" value="TAT_signal"/>
</dbReference>
<comment type="caution">
    <text evidence="12">The sequence shown here is derived from an EMBL/GenBank/DDBJ whole genome shotgun (WGS) entry which is preliminary data.</text>
</comment>
<dbReference type="Gene3D" id="3.30.1380.10">
    <property type="match status" value="1"/>
</dbReference>
<evidence type="ECO:0000256" key="8">
    <source>
        <dbReference type="ARBA" id="ARBA00023049"/>
    </source>
</evidence>
<keyword evidence="4" id="KW-0479">Metal-binding</keyword>
<dbReference type="GO" id="GO:0046872">
    <property type="term" value="F:metal ion binding"/>
    <property type="evidence" value="ECO:0007669"/>
    <property type="project" value="UniProtKB-KW"/>
</dbReference>
<dbReference type="PANTHER" id="PTHR37425:SF1">
    <property type="entry name" value="OUTER MEMBRANE PROTEIN"/>
    <property type="match status" value="1"/>
</dbReference>
<keyword evidence="7" id="KW-0862">Zinc</keyword>
<evidence type="ECO:0000256" key="2">
    <source>
        <dbReference type="ARBA" id="ARBA00004776"/>
    </source>
</evidence>
<comment type="similarity">
    <text evidence="10">Belongs to the peptidase M15 family.</text>
</comment>
<protein>
    <recommendedName>
        <fullName evidence="11">Murein endopeptidase K</fullName>
    </recommendedName>
</protein>
<dbReference type="Proteomes" id="UP000597507">
    <property type="component" value="Unassembled WGS sequence"/>
</dbReference>
<name>A0A8J2Z9R1_9PROT</name>
<keyword evidence="9" id="KW-0961">Cell wall biogenesis/degradation</keyword>
<dbReference type="PROSITE" id="PS51318">
    <property type="entry name" value="TAT"/>
    <property type="match status" value="1"/>
</dbReference>
<evidence type="ECO:0000256" key="5">
    <source>
        <dbReference type="ARBA" id="ARBA00022729"/>
    </source>
</evidence>
<dbReference type="InterPro" id="IPR010275">
    <property type="entry name" value="MepK"/>
</dbReference>
<dbReference type="GO" id="GO:0071555">
    <property type="term" value="P:cell wall organization"/>
    <property type="evidence" value="ECO:0007669"/>
    <property type="project" value="UniProtKB-KW"/>
</dbReference>
<keyword evidence="6" id="KW-0378">Hydrolase</keyword>
<evidence type="ECO:0000256" key="3">
    <source>
        <dbReference type="ARBA" id="ARBA00022670"/>
    </source>
</evidence>
<evidence type="ECO:0000256" key="1">
    <source>
        <dbReference type="ARBA" id="ARBA00001947"/>
    </source>
</evidence>
<evidence type="ECO:0000256" key="6">
    <source>
        <dbReference type="ARBA" id="ARBA00022801"/>
    </source>
</evidence>
<gene>
    <name evidence="12" type="ORF">GCM10010964_13200</name>
</gene>
<evidence type="ECO:0000256" key="9">
    <source>
        <dbReference type="ARBA" id="ARBA00023316"/>
    </source>
</evidence>
<sequence length="182" mass="19941">MRNPPRRQVLVAAAAGALGLVAPSSARARPMRRLIWVVNQRNEELAATYRREDGGYDFNALARLQHLFRDVRENLPGPLPPQLIDLLAILQESFGFDRPLRLLSGYRTPRTNASIGEAASPRSYHLEGKAADIAMRGIAPLDLALAAHAVSQRLGMMGIGLYGGFVHLDIGPTARWTRIGRG</sequence>
<accession>A0A8J2Z9R1</accession>
<keyword evidence="5" id="KW-0732">Signal</keyword>
<keyword evidence="8" id="KW-0482">Metalloprotease</keyword>
<dbReference type="SUPFAM" id="SSF55166">
    <property type="entry name" value="Hedgehog/DD-peptidase"/>
    <property type="match status" value="1"/>
</dbReference>
<organism evidence="12 13">
    <name type="scientific">Caldovatus sediminis</name>
    <dbReference type="NCBI Taxonomy" id="2041189"/>
    <lineage>
        <taxon>Bacteria</taxon>
        <taxon>Pseudomonadati</taxon>
        <taxon>Pseudomonadota</taxon>
        <taxon>Alphaproteobacteria</taxon>
        <taxon>Acetobacterales</taxon>
        <taxon>Roseomonadaceae</taxon>
        <taxon>Caldovatus</taxon>
    </lineage>
</organism>
<dbReference type="InterPro" id="IPR009045">
    <property type="entry name" value="Zn_M74/Hedgehog-like"/>
</dbReference>
<dbReference type="RefSeq" id="WP_188899215.1">
    <property type="nucleotide sequence ID" value="NZ_BMKS01000003.1"/>
</dbReference>
<evidence type="ECO:0000256" key="11">
    <source>
        <dbReference type="ARBA" id="ARBA00093666"/>
    </source>
</evidence>
<dbReference type="GO" id="GO:0008237">
    <property type="term" value="F:metallopeptidase activity"/>
    <property type="evidence" value="ECO:0007669"/>
    <property type="project" value="UniProtKB-KW"/>
</dbReference>
<dbReference type="AlphaFoldDB" id="A0A8J2Z9R1"/>
<evidence type="ECO:0000313" key="13">
    <source>
        <dbReference type="Proteomes" id="UP000597507"/>
    </source>
</evidence>
<evidence type="ECO:0000256" key="10">
    <source>
        <dbReference type="ARBA" id="ARBA00093448"/>
    </source>
</evidence>
<comment type="cofactor">
    <cofactor evidence="1">
        <name>Zn(2+)</name>
        <dbReference type="ChEBI" id="CHEBI:29105"/>
    </cofactor>
</comment>
<evidence type="ECO:0000256" key="4">
    <source>
        <dbReference type="ARBA" id="ARBA00022723"/>
    </source>
</evidence>
<keyword evidence="13" id="KW-1185">Reference proteome</keyword>
<dbReference type="GO" id="GO:0006508">
    <property type="term" value="P:proteolysis"/>
    <property type="evidence" value="ECO:0007669"/>
    <property type="project" value="UniProtKB-KW"/>
</dbReference>